<dbReference type="EMBL" id="BAABLX010000004">
    <property type="protein sequence ID" value="GAA4931577.1"/>
    <property type="molecule type" value="Genomic_DNA"/>
</dbReference>
<keyword evidence="2" id="KW-1185">Reference proteome</keyword>
<name>A0AAV3TXC7_9ALTE</name>
<evidence type="ECO:0000313" key="2">
    <source>
        <dbReference type="Proteomes" id="UP001409585"/>
    </source>
</evidence>
<proteinExistence type="predicted"/>
<evidence type="ECO:0000313" key="1">
    <source>
        <dbReference type="EMBL" id="GAA4931577.1"/>
    </source>
</evidence>
<organism evidence="1 2">
    <name type="scientific">Halioxenophilus aromaticivorans</name>
    <dbReference type="NCBI Taxonomy" id="1306992"/>
    <lineage>
        <taxon>Bacteria</taxon>
        <taxon>Pseudomonadati</taxon>
        <taxon>Pseudomonadota</taxon>
        <taxon>Gammaproteobacteria</taxon>
        <taxon>Alteromonadales</taxon>
        <taxon>Alteromonadaceae</taxon>
        <taxon>Halioxenophilus</taxon>
    </lineage>
</organism>
<comment type="caution">
    <text evidence="1">The sequence shown here is derived from an EMBL/GenBank/DDBJ whole genome shotgun (WGS) entry which is preliminary data.</text>
</comment>
<reference evidence="2" key="1">
    <citation type="journal article" date="2019" name="Int. J. Syst. Evol. Microbiol.">
        <title>The Global Catalogue of Microorganisms (GCM) 10K type strain sequencing project: providing services to taxonomists for standard genome sequencing and annotation.</title>
        <authorList>
            <consortium name="The Broad Institute Genomics Platform"/>
            <consortium name="The Broad Institute Genome Sequencing Center for Infectious Disease"/>
            <person name="Wu L."/>
            <person name="Ma J."/>
        </authorList>
    </citation>
    <scope>NUCLEOTIDE SEQUENCE [LARGE SCALE GENOMIC DNA]</scope>
    <source>
        <strain evidence="2">JCM 19134</strain>
    </source>
</reference>
<protein>
    <recommendedName>
        <fullName evidence="3">Transposase</fullName>
    </recommendedName>
</protein>
<accession>A0AAV3TXC7</accession>
<sequence>MVRDDKPRGSFYLDHRGVDRRYHIITDSHLTPENKNDSEPNLQRLNSQVERFGFAIEAVG</sequence>
<evidence type="ECO:0008006" key="3">
    <source>
        <dbReference type="Google" id="ProtNLM"/>
    </source>
</evidence>
<dbReference type="Proteomes" id="UP001409585">
    <property type="component" value="Unassembled WGS sequence"/>
</dbReference>
<gene>
    <name evidence="1" type="ORF">GCM10025791_04690</name>
</gene>
<dbReference type="AlphaFoldDB" id="A0AAV3TXC7"/>